<proteinExistence type="predicted"/>
<feature type="region of interest" description="Disordered" evidence="2">
    <location>
        <begin position="29"/>
        <end position="59"/>
    </location>
</feature>
<accession>G9NEX2</accession>
<comment type="caution">
    <text evidence="3">The sequence shown here is derived from an EMBL/GenBank/DDBJ whole genome shotgun (WGS) entry which is preliminary data.</text>
</comment>
<dbReference type="EMBL" id="ABDG02000012">
    <property type="protein sequence ID" value="EHK50853.1"/>
    <property type="molecule type" value="Genomic_DNA"/>
</dbReference>
<evidence type="ECO:0008006" key="5">
    <source>
        <dbReference type="Google" id="ProtNLM"/>
    </source>
</evidence>
<dbReference type="PANTHER" id="PTHR38111">
    <property type="entry name" value="ZN(2)-C6 FUNGAL-TYPE DOMAIN-CONTAINING PROTEIN-RELATED"/>
    <property type="match status" value="1"/>
</dbReference>
<keyword evidence="1" id="KW-0539">Nucleus</keyword>
<name>G9NEX2_HYPAI</name>
<reference evidence="3 4" key="1">
    <citation type="journal article" date="2011" name="Genome Biol.">
        <title>Comparative genome sequence analysis underscores mycoparasitism as the ancestral life style of Trichoderma.</title>
        <authorList>
            <person name="Kubicek C.P."/>
            <person name="Herrera-Estrella A."/>
            <person name="Seidl-Seiboth V."/>
            <person name="Martinez D.A."/>
            <person name="Druzhinina I.S."/>
            <person name="Thon M."/>
            <person name="Zeilinger S."/>
            <person name="Casas-Flores S."/>
            <person name="Horwitz B.A."/>
            <person name="Mukherjee P.K."/>
            <person name="Mukherjee M."/>
            <person name="Kredics L."/>
            <person name="Alcaraz L.D."/>
            <person name="Aerts A."/>
            <person name="Antal Z."/>
            <person name="Atanasova L."/>
            <person name="Cervantes-Badillo M.G."/>
            <person name="Challacombe J."/>
            <person name="Chertkov O."/>
            <person name="McCluskey K."/>
            <person name="Coulpier F."/>
            <person name="Deshpande N."/>
            <person name="von Doehren H."/>
            <person name="Ebbole D.J."/>
            <person name="Esquivel-Naranjo E.U."/>
            <person name="Fekete E."/>
            <person name="Flipphi M."/>
            <person name="Glaser F."/>
            <person name="Gomez-Rodriguez E.Y."/>
            <person name="Gruber S."/>
            <person name="Han C."/>
            <person name="Henrissat B."/>
            <person name="Hermosa R."/>
            <person name="Hernandez-Onate M."/>
            <person name="Karaffa L."/>
            <person name="Kosti I."/>
            <person name="Le Crom S."/>
            <person name="Lindquist E."/>
            <person name="Lucas S."/>
            <person name="Luebeck M."/>
            <person name="Luebeck P.S."/>
            <person name="Margeot A."/>
            <person name="Metz B."/>
            <person name="Misra M."/>
            <person name="Nevalainen H."/>
            <person name="Omann M."/>
            <person name="Packer N."/>
            <person name="Perrone G."/>
            <person name="Uresti-Rivera E.E."/>
            <person name="Salamov A."/>
            <person name="Schmoll M."/>
            <person name="Seiboth B."/>
            <person name="Shapiro H."/>
            <person name="Sukno S."/>
            <person name="Tamayo-Ramos J.A."/>
            <person name="Tisch D."/>
            <person name="Wiest A."/>
            <person name="Wilkinson H.H."/>
            <person name="Zhang M."/>
            <person name="Coutinho P.M."/>
            <person name="Kenerley C.M."/>
            <person name="Monte E."/>
            <person name="Baker S.E."/>
            <person name="Grigoriev I.V."/>
        </authorList>
    </citation>
    <scope>NUCLEOTIDE SEQUENCE [LARGE SCALE GENOMIC DNA]</scope>
    <source>
        <strain evidence="4">ATCC 20476 / IMI 206040</strain>
    </source>
</reference>
<evidence type="ECO:0000313" key="4">
    <source>
        <dbReference type="Proteomes" id="UP000005426"/>
    </source>
</evidence>
<gene>
    <name evidence="3" type="ORF">TRIATDRAFT_314032</name>
</gene>
<dbReference type="eggNOG" id="ENOG502SACT">
    <property type="taxonomic scope" value="Eukaryota"/>
</dbReference>
<dbReference type="OMA" id="HNLRQYP"/>
<organism evidence="3 4">
    <name type="scientific">Hypocrea atroviridis (strain ATCC 20476 / IMI 206040)</name>
    <name type="common">Trichoderma atroviride</name>
    <dbReference type="NCBI Taxonomy" id="452589"/>
    <lineage>
        <taxon>Eukaryota</taxon>
        <taxon>Fungi</taxon>
        <taxon>Dikarya</taxon>
        <taxon>Ascomycota</taxon>
        <taxon>Pezizomycotina</taxon>
        <taxon>Sordariomycetes</taxon>
        <taxon>Hypocreomycetidae</taxon>
        <taxon>Hypocreales</taxon>
        <taxon>Hypocreaceae</taxon>
        <taxon>Trichoderma</taxon>
    </lineage>
</organism>
<keyword evidence="4" id="KW-1185">Reference proteome</keyword>
<dbReference type="InterPro" id="IPR021858">
    <property type="entry name" value="Fun_TF"/>
</dbReference>
<dbReference type="InterPro" id="IPR053178">
    <property type="entry name" value="Osmoadaptation_assoc"/>
</dbReference>
<protein>
    <recommendedName>
        <fullName evidence="5">Transcription factor domain-containing protein</fullName>
    </recommendedName>
</protein>
<evidence type="ECO:0000256" key="2">
    <source>
        <dbReference type="SAM" id="MobiDB-lite"/>
    </source>
</evidence>
<dbReference type="Proteomes" id="UP000005426">
    <property type="component" value="Unassembled WGS sequence"/>
</dbReference>
<dbReference type="HOGENOM" id="CLU_027366_1_0_1"/>
<sequence length="428" mass="47820">MADDFEFILHEPNKRLSRETHRKIRRHAMKAAGASRRIRNDVQSKSPSKGRKLVRKNAVLGPPPPMPLSGLELLVKDIGLDPINFSSLTSVHLGPVASTLLHRDSGQLPGILVDRQWSYFSFIPPRFGHVVALDDAFRCLIAAAHSLLVPNNSRGDEVILHSYGKALQSLQQAIYKPSNRYAAEILCAMGILSIVEILNSSKGQLWFHHIAGAAQLIRFRGPEQFTSDFDIALLLSLSYPICAEALLNDQECFLDDPIWAQAIQNATSERETFMDRSPLGIRLLILLTKLPGLVKKICHVVAVQNTLRAENFDSVAAGLRELRSDIAVWRREFNMALIHANNKANPDKRYEFLGTCLVIQIFASRILGSILPNERGLLEEEAQCFAIELKHLQGSVEPRTREKFLLTQKARIANAAIDTRDDFAAALF</sequence>
<dbReference type="Pfam" id="PF11951">
    <property type="entry name" value="Fungal_trans_2"/>
    <property type="match status" value="1"/>
</dbReference>
<dbReference type="AlphaFoldDB" id="G9NEX2"/>
<evidence type="ECO:0000256" key="1">
    <source>
        <dbReference type="ARBA" id="ARBA00023242"/>
    </source>
</evidence>
<dbReference type="STRING" id="452589.G9NEX2"/>
<dbReference type="PANTHER" id="PTHR38111:SF6">
    <property type="entry name" value="FINGER DOMAIN PROTEIN, PUTATIVE (AFU_ORTHOLOGUE AFUA_8G01940)-RELATED"/>
    <property type="match status" value="1"/>
</dbReference>
<evidence type="ECO:0000313" key="3">
    <source>
        <dbReference type="EMBL" id="EHK50853.1"/>
    </source>
</evidence>
<dbReference type="OrthoDB" id="5126878at2759"/>